<dbReference type="EMBL" id="OR769219">
    <property type="protein sequence ID" value="WQJ51323.1"/>
    <property type="molecule type" value="Genomic_DNA"/>
</dbReference>
<keyword evidence="2" id="KW-1185">Reference proteome</keyword>
<proteinExistence type="predicted"/>
<reference evidence="1 2" key="1">
    <citation type="submission" date="2023-11" db="EMBL/GenBank/DDBJ databases">
        <authorList>
            <person name="Cook R."/>
            <person name="Crisci M."/>
            <person name="Pye H."/>
            <person name="Adriaenssens E."/>
            <person name="Santini J."/>
        </authorList>
    </citation>
    <scope>NUCLEOTIDE SEQUENCE [LARGE SCALE GENOMIC DNA]</scope>
    <source>
        <strain evidence="1">Lak_Megaphage_RVC_AP3_GC26</strain>
    </source>
</reference>
<name>A0ABZ0Z2E1_9CAUD</name>
<organism evidence="1 2">
    <name type="scientific">phage Lak_Megaphage_RVC_AP3_GC26</name>
    <dbReference type="NCBI Taxonomy" id="3109225"/>
    <lineage>
        <taxon>Viruses</taxon>
        <taxon>Duplodnaviria</taxon>
        <taxon>Heunggongvirae</taxon>
        <taxon>Uroviricota</taxon>
        <taxon>Caudoviricetes</taxon>
        <taxon>Caudoviricetes code 15 clade</taxon>
    </lineage>
</organism>
<dbReference type="Proteomes" id="UP001348805">
    <property type="component" value="Segment"/>
</dbReference>
<protein>
    <submittedName>
        <fullName evidence="1">Uncharacterized protein</fullName>
    </submittedName>
</protein>
<sequence length="273" mass="31118">MAKKKITVEQGAKLDEVKDTKKLPVKQEDELTKAGIPEMSEEQKEYARATVRAEFNKKFSKWAEIDPVNATDDDIAAAKKDFETCLEENKNKKYLIATHDDGLALTTARFLKNWNAEFNTWEKGSWRGLIQFDKVINKIIAELEADKDKDFEIDYSTLIFLYQSMGDPKGTGIETARKMAKFENYNEETGKAFEEDIPVTYSGILEKINLEVKQLSNIDKKLTILKERVNLAYAGLKMNLKISDIEEFIEFHEAITASAADEDPEVKKALGEK</sequence>
<accession>A0ABZ0Z2E1</accession>
<evidence type="ECO:0000313" key="2">
    <source>
        <dbReference type="Proteomes" id="UP001348805"/>
    </source>
</evidence>
<evidence type="ECO:0000313" key="1">
    <source>
        <dbReference type="EMBL" id="WQJ51323.1"/>
    </source>
</evidence>